<evidence type="ECO:0000256" key="6">
    <source>
        <dbReference type="SAM" id="Phobius"/>
    </source>
</evidence>
<feature type="transmembrane region" description="Helical" evidence="6">
    <location>
        <begin position="409"/>
        <end position="432"/>
    </location>
</feature>
<feature type="transmembrane region" description="Helical" evidence="6">
    <location>
        <begin position="226"/>
        <end position="249"/>
    </location>
</feature>
<comment type="caution">
    <text evidence="8">The sequence shown here is derived from an EMBL/GenBank/DDBJ whole genome shotgun (WGS) entry which is preliminary data.</text>
</comment>
<dbReference type="PROSITE" id="PS50850">
    <property type="entry name" value="MFS"/>
    <property type="match status" value="1"/>
</dbReference>
<gene>
    <name evidence="8" type="ORF">BN980_GECA13s02056g</name>
</gene>
<dbReference type="Gene3D" id="1.20.1250.20">
    <property type="entry name" value="MFS general substrate transporter like domains"/>
    <property type="match status" value="2"/>
</dbReference>
<feature type="transmembrane region" description="Helical" evidence="6">
    <location>
        <begin position="193"/>
        <end position="214"/>
    </location>
</feature>
<feature type="transmembrane region" description="Helical" evidence="6">
    <location>
        <begin position="384"/>
        <end position="403"/>
    </location>
</feature>
<sequence length="536" mass="59502">MTKESSPPSSIDKKAVSDVEYIEVADPSISKFEDSNIRDENGNIKSAAEIWPHIDNDKLLRKMDWHLIPMVTLLYFMSYLDRANIGNAAIEGLVVDLELTGNKFNMCLTVFFFTYAFFEIPSNMILKKVRPSVWLPSIVLAWGVVMTLMGIVQSYHGLLIARIFLGITEAGLFPGIAYYLTQWYRREELQFRQALFYSATTLAGAFSGLLAFGIAKMDGVAGQAGWRWIFILEGIATVVVAILAFWGMYDYPETAKFLKDEERAYLIHKLKYDANSSKVTDANALSTDEDGLPDIGNQPECTEQGSRYFKQAFTDWQVYLAIVMFWASVIPSYAISMFMPTILSSLGFSRTKSQLLTVPIYSVAAISCVVQAKISDRVGKRSPFIIGNFVVMVVGFAAVIGLNPISQSMAIYGCVYIIGFSMAPAFPGIIAWHANNLSGSYKRAIAMAFQIGAGNLGGAVASNIYRASDAPYYKLGHGIALGMCCIGVVTGLILLLGYNISNKRKIKQWKSGKYNDYSMEELSQLGDKSPLFKYRY</sequence>
<dbReference type="PANTHER" id="PTHR43791:SF18">
    <property type="entry name" value="NICOTINIC ACID TRANSPORTER TNA1, PUTATIVE (AFU_ORTHOLOGUE AFUA_3G03820)-RELATED"/>
    <property type="match status" value="1"/>
</dbReference>
<keyword evidence="5 6" id="KW-0472">Membrane</keyword>
<evidence type="ECO:0000313" key="9">
    <source>
        <dbReference type="Proteomes" id="UP000242525"/>
    </source>
</evidence>
<dbReference type="InterPro" id="IPR011701">
    <property type="entry name" value="MFS"/>
</dbReference>
<feature type="transmembrane region" description="Helical" evidence="6">
    <location>
        <begin position="316"/>
        <end position="335"/>
    </location>
</feature>
<feature type="domain" description="Major facilitator superfamily (MFS) profile" evidence="7">
    <location>
        <begin position="67"/>
        <end position="505"/>
    </location>
</feature>
<dbReference type="FunFam" id="1.20.1250.20:FF:000034">
    <property type="entry name" value="MFS general substrate transporter"/>
    <property type="match status" value="1"/>
</dbReference>
<evidence type="ECO:0000256" key="2">
    <source>
        <dbReference type="ARBA" id="ARBA00022448"/>
    </source>
</evidence>
<feature type="transmembrane region" description="Helical" evidence="6">
    <location>
        <begin position="477"/>
        <end position="500"/>
    </location>
</feature>
<dbReference type="EMBL" id="CCBN010000013">
    <property type="protein sequence ID" value="CDO56040.1"/>
    <property type="molecule type" value="Genomic_DNA"/>
</dbReference>
<dbReference type="STRING" id="1173061.A0A0J9XFI5"/>
<keyword evidence="3 6" id="KW-0812">Transmembrane</keyword>
<proteinExistence type="predicted"/>
<keyword evidence="2" id="KW-0813">Transport</keyword>
<organism evidence="8 9">
    <name type="scientific">Geotrichum candidum</name>
    <name type="common">Oospora lactis</name>
    <name type="synonym">Dipodascus geotrichum</name>
    <dbReference type="NCBI Taxonomy" id="1173061"/>
    <lineage>
        <taxon>Eukaryota</taxon>
        <taxon>Fungi</taxon>
        <taxon>Dikarya</taxon>
        <taxon>Ascomycota</taxon>
        <taxon>Saccharomycotina</taxon>
        <taxon>Dipodascomycetes</taxon>
        <taxon>Dipodascales</taxon>
        <taxon>Dipodascaceae</taxon>
        <taxon>Geotrichum</taxon>
    </lineage>
</organism>
<evidence type="ECO:0000256" key="4">
    <source>
        <dbReference type="ARBA" id="ARBA00022989"/>
    </source>
</evidence>
<dbReference type="GO" id="GO:0016020">
    <property type="term" value="C:membrane"/>
    <property type="evidence" value="ECO:0007669"/>
    <property type="project" value="UniProtKB-SubCell"/>
</dbReference>
<dbReference type="Proteomes" id="UP000242525">
    <property type="component" value="Unassembled WGS sequence"/>
</dbReference>
<evidence type="ECO:0000256" key="5">
    <source>
        <dbReference type="ARBA" id="ARBA00023136"/>
    </source>
</evidence>
<feature type="transmembrane region" description="Helical" evidence="6">
    <location>
        <begin position="100"/>
        <end position="120"/>
    </location>
</feature>
<evidence type="ECO:0000313" key="8">
    <source>
        <dbReference type="EMBL" id="CDO56040.1"/>
    </source>
</evidence>
<keyword evidence="4 6" id="KW-1133">Transmembrane helix</keyword>
<feature type="transmembrane region" description="Helical" evidence="6">
    <location>
        <begin position="355"/>
        <end position="372"/>
    </location>
</feature>
<comment type="subcellular location">
    <subcellularLocation>
        <location evidence="1">Membrane</location>
        <topology evidence="1">Multi-pass membrane protein</topology>
    </subcellularLocation>
</comment>
<keyword evidence="9" id="KW-1185">Reference proteome</keyword>
<reference evidence="8" key="1">
    <citation type="submission" date="2014-03" db="EMBL/GenBank/DDBJ databases">
        <authorList>
            <person name="Casaregola S."/>
        </authorList>
    </citation>
    <scope>NUCLEOTIDE SEQUENCE [LARGE SCALE GENOMIC DNA]</scope>
    <source>
        <strain evidence="8">CLIB 918</strain>
    </source>
</reference>
<dbReference type="InterPro" id="IPR036259">
    <property type="entry name" value="MFS_trans_sf"/>
</dbReference>
<dbReference type="FunFam" id="1.20.1250.20:FF:000068">
    <property type="entry name" value="MFS general substrate transporter"/>
    <property type="match status" value="1"/>
</dbReference>
<dbReference type="AlphaFoldDB" id="A0A0J9XFI5"/>
<dbReference type="SUPFAM" id="SSF103473">
    <property type="entry name" value="MFS general substrate transporter"/>
    <property type="match status" value="1"/>
</dbReference>
<evidence type="ECO:0000259" key="7">
    <source>
        <dbReference type="PROSITE" id="PS50850"/>
    </source>
</evidence>
<name>A0A0J9XFI5_GEOCN</name>
<feature type="transmembrane region" description="Helical" evidence="6">
    <location>
        <begin position="132"/>
        <end position="152"/>
    </location>
</feature>
<protein>
    <submittedName>
        <fullName evidence="8">Similar to Saccharomyces cerevisiae YGR260W TNA1 High affinity nicotinic acid plasma membrane permease</fullName>
    </submittedName>
</protein>
<dbReference type="InterPro" id="IPR020846">
    <property type="entry name" value="MFS_dom"/>
</dbReference>
<dbReference type="PANTHER" id="PTHR43791">
    <property type="entry name" value="PERMEASE-RELATED"/>
    <property type="match status" value="1"/>
</dbReference>
<evidence type="ECO:0000256" key="3">
    <source>
        <dbReference type="ARBA" id="ARBA00022692"/>
    </source>
</evidence>
<feature type="transmembrane region" description="Helical" evidence="6">
    <location>
        <begin position="158"/>
        <end position="181"/>
    </location>
</feature>
<dbReference type="GO" id="GO:0022857">
    <property type="term" value="F:transmembrane transporter activity"/>
    <property type="evidence" value="ECO:0007669"/>
    <property type="project" value="InterPro"/>
</dbReference>
<feature type="transmembrane region" description="Helical" evidence="6">
    <location>
        <begin position="444"/>
        <end position="465"/>
    </location>
</feature>
<accession>A0A0J9XFI5</accession>
<evidence type="ECO:0000256" key="1">
    <source>
        <dbReference type="ARBA" id="ARBA00004141"/>
    </source>
</evidence>
<dbReference type="Pfam" id="PF07690">
    <property type="entry name" value="MFS_1"/>
    <property type="match status" value="1"/>
</dbReference>
<dbReference type="OrthoDB" id="2962993at2759"/>